<protein>
    <submittedName>
        <fullName evidence="3">Uu.00g027550.m01.CDS01</fullName>
    </submittedName>
</protein>
<organism evidence="3 4">
    <name type="scientific">Anthostomella pinea</name>
    <dbReference type="NCBI Taxonomy" id="933095"/>
    <lineage>
        <taxon>Eukaryota</taxon>
        <taxon>Fungi</taxon>
        <taxon>Dikarya</taxon>
        <taxon>Ascomycota</taxon>
        <taxon>Pezizomycotina</taxon>
        <taxon>Sordariomycetes</taxon>
        <taxon>Xylariomycetidae</taxon>
        <taxon>Xylariales</taxon>
        <taxon>Xylariaceae</taxon>
        <taxon>Anthostomella</taxon>
    </lineage>
</organism>
<evidence type="ECO:0000313" key="4">
    <source>
        <dbReference type="Proteomes" id="UP001295740"/>
    </source>
</evidence>
<feature type="region of interest" description="Disordered" evidence="1">
    <location>
        <begin position="522"/>
        <end position="584"/>
    </location>
</feature>
<feature type="compositionally biased region" description="Basic and acidic residues" evidence="1">
    <location>
        <begin position="902"/>
        <end position="913"/>
    </location>
</feature>
<feature type="compositionally biased region" description="Polar residues" evidence="1">
    <location>
        <begin position="21"/>
        <end position="38"/>
    </location>
</feature>
<feature type="domain" description="STB6-like N-terminal" evidence="2">
    <location>
        <begin position="65"/>
        <end position="203"/>
    </location>
</feature>
<feature type="region of interest" description="Disordered" evidence="1">
    <location>
        <begin position="461"/>
        <end position="505"/>
    </location>
</feature>
<feature type="region of interest" description="Disordered" evidence="1">
    <location>
        <begin position="1"/>
        <end position="63"/>
    </location>
</feature>
<dbReference type="InterPro" id="IPR038919">
    <property type="entry name" value="STB2/STB2"/>
</dbReference>
<comment type="caution">
    <text evidence="3">The sequence shown here is derived from an EMBL/GenBank/DDBJ whole genome shotgun (WGS) entry which is preliminary data.</text>
</comment>
<gene>
    <name evidence="3" type="ORF">KHLLAP_LOCUS370</name>
</gene>
<evidence type="ECO:0000256" key="1">
    <source>
        <dbReference type="SAM" id="MobiDB-lite"/>
    </source>
</evidence>
<accession>A0AAI8V8B6</accession>
<feature type="region of interest" description="Disordered" evidence="1">
    <location>
        <begin position="893"/>
        <end position="913"/>
    </location>
</feature>
<dbReference type="PANTHER" id="PTHR31011:SF2">
    <property type="entry name" value="PROTEIN STB2-RELATED"/>
    <property type="match status" value="1"/>
</dbReference>
<sequence length="913" mass="100571">MSLRVPVQSMDARVRRDEDSTLISATAQRNVRPNQHDGSITPVDVDTNPPALVETPPSPASQRRHVAIPDPVAFKYLEEDRSVTVVERKEQLQGYELYLVEQWACSRQSPTLVIATYTGDENHSVAVGVLSVPADGKAWSPRLRIYFKAIQQYHARPKGTPLGELMVTNLSSFPSALTVIPVPDGDIRKHRRIFIVNEDLKRLGCSGRSGMTLSEPTGAAKAKFYQLYKIDDKVPFTDAVVELVKLCQVALSLFGNLDQVYIDGLLCDVTETAVGDWWTEFGAEYYNVEPTDGILGPTTVVALLGLLMGARNRLSYFGAPVLKDVFDIDATERGISYFQKYHKLDRTKRLDLKTMRKLHTATAKAAAGEGWGVQKAVKSTVSEIGGKRGDIVLGMVGGRDKGGIGDIETIDLDRFISLASGERAKWLWYGKPKRAAAASDQERSLPDMGVLFGKEDLGAQAKRTNSTAVEDEPEVVRRDEPPTVYSGPAPGSAVSVAEGPGDRDAMRRGVFKSVARDARSGLGRIKDAMTSGSGLRGHASRPSRDESSDTAFSGQLSSVPSNYSAGVLPSPSPGPGPVPGQLNRAFTWKNKPEEYLNSLRDKSVESATPSVTASAPDEALSAQSLSTPRANGTVQKPNNGDRKRISQNLDVLKEADVGESPAGSTVGESDVQQRVLGVEQRINSAFLGLYRRHSISGIRPAGRAAPSEARWPRRLSFGDAEEAILRWVEIMDMADSDDSDNEAMFQKQALFAETAKILYMGIANMKERIEPWVDENIKSIEDMDDNYARQQDELQTLYHHCRDVYQRMKQDSQDTVGEERVQITEALKEVEVLAAKLEYEINVLVSRVQDVEDGVVQFEVQVDDVERRADDLKAHLEKESWLHWAVRTLTGIGTGPNITRPRQHEHDSEDKSE</sequence>
<dbReference type="Proteomes" id="UP001295740">
    <property type="component" value="Unassembled WGS sequence"/>
</dbReference>
<dbReference type="GO" id="GO:0070822">
    <property type="term" value="C:Sin3-type complex"/>
    <property type="evidence" value="ECO:0007669"/>
    <property type="project" value="TreeGrafter"/>
</dbReference>
<evidence type="ECO:0000259" key="2">
    <source>
        <dbReference type="Pfam" id="PF25995"/>
    </source>
</evidence>
<feature type="compositionally biased region" description="Polar residues" evidence="1">
    <location>
        <begin position="621"/>
        <end position="638"/>
    </location>
</feature>
<dbReference type="PANTHER" id="PTHR31011">
    <property type="entry name" value="PROTEIN STB2-RELATED"/>
    <property type="match status" value="1"/>
</dbReference>
<feature type="region of interest" description="Disordered" evidence="1">
    <location>
        <begin position="601"/>
        <end position="645"/>
    </location>
</feature>
<dbReference type="Pfam" id="PF25995">
    <property type="entry name" value="STB6_N"/>
    <property type="match status" value="1"/>
</dbReference>
<keyword evidence="4" id="KW-1185">Reference proteome</keyword>
<name>A0AAI8V8B6_9PEZI</name>
<dbReference type="AlphaFoldDB" id="A0AAI8V8B6"/>
<feature type="compositionally biased region" description="Polar residues" evidence="1">
    <location>
        <begin position="549"/>
        <end position="564"/>
    </location>
</feature>
<evidence type="ECO:0000313" key="3">
    <source>
        <dbReference type="EMBL" id="CAJ2499902.1"/>
    </source>
</evidence>
<reference evidence="3" key="1">
    <citation type="submission" date="2023-10" db="EMBL/GenBank/DDBJ databases">
        <authorList>
            <person name="Hackl T."/>
        </authorList>
    </citation>
    <scope>NUCLEOTIDE SEQUENCE</scope>
</reference>
<proteinExistence type="predicted"/>
<dbReference type="InterPro" id="IPR059025">
    <property type="entry name" value="STB6_N"/>
</dbReference>
<dbReference type="EMBL" id="CAUWAG010000003">
    <property type="protein sequence ID" value="CAJ2499902.1"/>
    <property type="molecule type" value="Genomic_DNA"/>
</dbReference>